<dbReference type="OMA" id="MRQVGWI"/>
<gene>
    <name evidence="2" type="ORF">Tc00.1047053503557.40</name>
</gene>
<proteinExistence type="predicted"/>
<accession>Q4CR67</accession>
<feature type="transmembrane region" description="Helical" evidence="1">
    <location>
        <begin position="85"/>
        <end position="108"/>
    </location>
</feature>
<sequence length="286" mass="32762">MNLGYAKCLSVCIPSTSSFFFFFFFFFWRRRELPVIKMTDLDTTKISIITGKKADPRLLVEIGIHSDEVPEAVKKRNSQEKRCNLCCMSYGFLLSSAMVLMVSCIGTAACIFTEKRVNYTLNGTMRQVAWIAIPGVLAGTTLHYFLSEAMWSSKRNTWGQAWMKAISFNSLTWCTAISVGTLFWRKGLLMSSAGRRLYYRYPIPTVPLDSRVLRSDVEFFTGMGWTYWLSGVVSGQVGYLSCVGFCLWNDRPYFMMNPHGGYAFRCMPRWRREAFAKQANVRLSDL</sequence>
<reference evidence="2 3" key="1">
    <citation type="journal article" date="2005" name="Science">
        <title>The genome sequence of Trypanosoma cruzi, etiologic agent of Chagas disease.</title>
        <authorList>
            <person name="El-Sayed N.M."/>
            <person name="Myler P.J."/>
            <person name="Bartholomeu D.C."/>
            <person name="Nilsson D."/>
            <person name="Aggarwal G."/>
            <person name="Tran A.N."/>
            <person name="Ghedin E."/>
            <person name="Worthey E.A."/>
            <person name="Delcher A.L."/>
            <person name="Blandin G."/>
            <person name="Westenberger S.J."/>
            <person name="Caler E."/>
            <person name="Cerqueira G.C."/>
            <person name="Branche C."/>
            <person name="Haas B."/>
            <person name="Anupama A."/>
            <person name="Arner E."/>
            <person name="Aslund L."/>
            <person name="Attipoe P."/>
            <person name="Bontempi E."/>
            <person name="Bringaud F."/>
            <person name="Burton P."/>
            <person name="Cadag E."/>
            <person name="Campbell D.A."/>
            <person name="Carrington M."/>
            <person name="Crabtree J."/>
            <person name="Darban H."/>
            <person name="da Silveira J.F."/>
            <person name="de Jong P."/>
            <person name="Edwards K."/>
            <person name="Englund P.T."/>
            <person name="Fazelina G."/>
            <person name="Feldblyum T."/>
            <person name="Ferella M."/>
            <person name="Frasch A.C."/>
            <person name="Gull K."/>
            <person name="Horn D."/>
            <person name="Hou L."/>
            <person name="Huang Y."/>
            <person name="Kindlund E."/>
            <person name="Klingbeil M."/>
            <person name="Kluge S."/>
            <person name="Koo H."/>
            <person name="Lacerda D."/>
            <person name="Levin M.J."/>
            <person name="Lorenzi H."/>
            <person name="Louie T."/>
            <person name="Machado C.R."/>
            <person name="McCulloch R."/>
            <person name="McKenna A."/>
            <person name="Mizuno Y."/>
            <person name="Mottram J.C."/>
            <person name="Nelson S."/>
            <person name="Ochaya S."/>
            <person name="Osoegawa K."/>
            <person name="Pai G."/>
            <person name="Parsons M."/>
            <person name="Pentony M."/>
            <person name="Pettersson U."/>
            <person name="Pop M."/>
            <person name="Ramirez J.L."/>
            <person name="Rinta J."/>
            <person name="Robertson L."/>
            <person name="Salzberg S.L."/>
            <person name="Sanchez D.O."/>
            <person name="Seyler A."/>
            <person name="Sharma R."/>
            <person name="Shetty J."/>
            <person name="Simpson A.J."/>
            <person name="Sisk E."/>
            <person name="Tammi M.T."/>
            <person name="Tarleton R."/>
            <person name="Teixeira S."/>
            <person name="Van Aken S."/>
            <person name="Vogt C."/>
            <person name="Ward P.N."/>
            <person name="Wickstead B."/>
            <person name="Wortman J."/>
            <person name="White O."/>
            <person name="Fraser C.M."/>
            <person name="Stuart K.D."/>
            <person name="Andersson B."/>
        </authorList>
    </citation>
    <scope>NUCLEOTIDE SEQUENCE [LARGE SCALE GENOMIC DNA]</scope>
    <source>
        <strain evidence="2 3">CL Brener</strain>
    </source>
</reference>
<evidence type="ECO:0000256" key="1">
    <source>
        <dbReference type="SAM" id="Phobius"/>
    </source>
</evidence>
<dbReference type="GeneID" id="3534139"/>
<dbReference type="RefSeq" id="XP_804622.1">
    <property type="nucleotide sequence ID" value="XM_799529.1"/>
</dbReference>
<keyword evidence="1" id="KW-0812">Transmembrane</keyword>
<feature type="transmembrane region" description="Helical" evidence="1">
    <location>
        <begin position="166"/>
        <end position="184"/>
    </location>
</feature>
<keyword evidence="1" id="KW-0472">Membrane</keyword>
<organism evidence="2 3">
    <name type="scientific">Trypanosoma cruzi (strain CL Brener)</name>
    <dbReference type="NCBI Taxonomy" id="353153"/>
    <lineage>
        <taxon>Eukaryota</taxon>
        <taxon>Discoba</taxon>
        <taxon>Euglenozoa</taxon>
        <taxon>Kinetoplastea</taxon>
        <taxon>Metakinetoplastina</taxon>
        <taxon>Trypanosomatida</taxon>
        <taxon>Trypanosomatidae</taxon>
        <taxon>Trypanosoma</taxon>
        <taxon>Schizotrypanum</taxon>
    </lineage>
</organism>
<dbReference type="AlphaFoldDB" id="Q4CR67"/>
<dbReference type="PaxDb" id="353153-Q4CR67"/>
<dbReference type="InParanoid" id="Q4CR67"/>
<name>Q4CR67_TRYCC</name>
<dbReference type="EMBL" id="AAHK01002326">
    <property type="protein sequence ID" value="EAN82771.1"/>
    <property type="molecule type" value="Genomic_DNA"/>
</dbReference>
<feature type="transmembrane region" description="Helical" evidence="1">
    <location>
        <begin position="128"/>
        <end position="146"/>
    </location>
</feature>
<keyword evidence="1" id="KW-1133">Transmembrane helix</keyword>
<protein>
    <recommendedName>
        <fullName evidence="4">Present in the outer mitochondrial membrane proteome 8</fullName>
    </recommendedName>
</protein>
<keyword evidence="3" id="KW-1185">Reference proteome</keyword>
<dbReference type="KEGG" id="tcr:503557.40"/>
<evidence type="ECO:0000313" key="2">
    <source>
        <dbReference type="EMBL" id="EAN82771.1"/>
    </source>
</evidence>
<feature type="transmembrane region" description="Helical" evidence="1">
    <location>
        <begin position="6"/>
        <end position="28"/>
    </location>
</feature>
<feature type="transmembrane region" description="Helical" evidence="1">
    <location>
        <begin position="225"/>
        <end position="248"/>
    </location>
</feature>
<evidence type="ECO:0000313" key="3">
    <source>
        <dbReference type="Proteomes" id="UP000002296"/>
    </source>
</evidence>
<dbReference type="Proteomes" id="UP000002296">
    <property type="component" value="Unassembled WGS sequence"/>
</dbReference>
<evidence type="ECO:0008006" key="4">
    <source>
        <dbReference type="Google" id="ProtNLM"/>
    </source>
</evidence>
<dbReference type="eggNOG" id="ENOG502QQAZ">
    <property type="taxonomic scope" value="Eukaryota"/>
</dbReference>
<comment type="caution">
    <text evidence="2">The sequence shown here is derived from an EMBL/GenBank/DDBJ whole genome shotgun (WGS) entry which is preliminary data.</text>
</comment>